<gene>
    <name evidence="2" type="ORF">VII00023_14126</name>
</gene>
<name>F9S040_9VIBR</name>
<comment type="caution">
    <text evidence="2">The sequence shown here is derived from an EMBL/GenBank/DDBJ whole genome shotgun (WGS) entry which is preliminary data.</text>
</comment>
<protein>
    <submittedName>
        <fullName evidence="2">Uncharacterized protein</fullName>
    </submittedName>
</protein>
<feature type="compositionally biased region" description="Polar residues" evidence="1">
    <location>
        <begin position="1"/>
        <end position="18"/>
    </location>
</feature>
<evidence type="ECO:0000256" key="1">
    <source>
        <dbReference type="SAM" id="MobiDB-lite"/>
    </source>
</evidence>
<reference evidence="2 3" key="1">
    <citation type="journal article" date="2012" name="Int. J. Syst. Evol. Microbiol.">
        <title>Vibrio caribbeanicus sp. nov., isolated from the marine sponge Scleritoderma cyanea.</title>
        <authorList>
            <person name="Hoffmann M."/>
            <person name="Monday S.R."/>
            <person name="Allard M.W."/>
            <person name="Strain E.A."/>
            <person name="Whittaker P."/>
            <person name="Naum M."/>
            <person name="McCarthy P.J."/>
            <person name="Lopez J.V."/>
            <person name="Fischer M."/>
            <person name="Brown E.W."/>
        </authorList>
    </citation>
    <scope>NUCLEOTIDE SEQUENCE [LARGE SCALE GENOMIC DNA]</scope>
    <source>
        <strain evidence="2 3">ATCC 700023</strain>
    </source>
</reference>
<proteinExistence type="predicted"/>
<feature type="region of interest" description="Disordered" evidence="1">
    <location>
        <begin position="1"/>
        <end position="24"/>
    </location>
</feature>
<keyword evidence="3" id="KW-1185">Reference proteome</keyword>
<evidence type="ECO:0000313" key="2">
    <source>
        <dbReference type="EMBL" id="EGU43805.1"/>
    </source>
</evidence>
<organism evidence="2 3">
    <name type="scientific">Vibrio ichthyoenteri ATCC 700023</name>
    <dbReference type="NCBI Taxonomy" id="870968"/>
    <lineage>
        <taxon>Bacteria</taxon>
        <taxon>Pseudomonadati</taxon>
        <taxon>Pseudomonadota</taxon>
        <taxon>Gammaproteobacteria</taxon>
        <taxon>Vibrionales</taxon>
        <taxon>Vibrionaceae</taxon>
        <taxon>Vibrio</taxon>
    </lineage>
</organism>
<sequence length="102" mass="11675">MLSNVSNSAVSGVQTQTTHEQEPIPVVSVRNVSFSFDVQVHIFQETDNSHRKLGGSLSLIEKEFRRDVDKEARKHGLTWAENHTDWRKHYPFSLDRVKGNEG</sequence>
<evidence type="ECO:0000313" key="3">
    <source>
        <dbReference type="Proteomes" id="UP000004605"/>
    </source>
</evidence>
<dbReference type="Proteomes" id="UP000004605">
    <property type="component" value="Unassembled WGS sequence"/>
</dbReference>
<dbReference type="AlphaFoldDB" id="F9S040"/>
<dbReference type="EMBL" id="AFWF01000079">
    <property type="protein sequence ID" value="EGU43805.1"/>
    <property type="molecule type" value="Genomic_DNA"/>
</dbReference>
<accession>F9S040</accession>